<accession>A0ABS0F0L5</accession>
<keyword evidence="2" id="KW-1185">Reference proteome</keyword>
<evidence type="ECO:0000313" key="2">
    <source>
        <dbReference type="Proteomes" id="UP000642910"/>
    </source>
</evidence>
<evidence type="ECO:0000313" key="1">
    <source>
        <dbReference type="EMBL" id="MBF8376830.1"/>
    </source>
</evidence>
<organism evidence="1 2">
    <name type="scientific">Alicyclobacillus mali</name>
    <name type="common">ex Roth et al. 2021</name>
    <dbReference type="NCBI Taxonomy" id="1123961"/>
    <lineage>
        <taxon>Bacteria</taxon>
        <taxon>Bacillati</taxon>
        <taxon>Bacillota</taxon>
        <taxon>Bacilli</taxon>
        <taxon>Bacillales</taxon>
        <taxon>Alicyclobacillaceae</taxon>
        <taxon>Alicyclobacillus</taxon>
    </lineage>
</organism>
<reference evidence="1 2" key="1">
    <citation type="submission" date="2020-11" db="EMBL/GenBank/DDBJ databases">
        <title>Genomic insight of Alicyclobacillus mali FL 18 reveals a new arsenic-resistant strain, with potential in environmental biotechnology.</title>
        <authorList>
            <person name="Fiorentino G."/>
            <person name="Gallo G."/>
            <person name="Aulitto M."/>
        </authorList>
    </citation>
    <scope>NUCLEOTIDE SEQUENCE [LARGE SCALE GENOMIC DNA]</scope>
    <source>
        <strain evidence="1 2">FL 18</strain>
    </source>
</reference>
<protein>
    <submittedName>
        <fullName evidence="1">Uncharacterized protein</fullName>
    </submittedName>
</protein>
<name>A0ABS0F0L5_9BACL</name>
<dbReference type="Proteomes" id="UP000642910">
    <property type="component" value="Unassembled WGS sequence"/>
</dbReference>
<proteinExistence type="predicted"/>
<dbReference type="EMBL" id="JADPKZ010000028">
    <property type="protein sequence ID" value="MBF8376830.1"/>
    <property type="molecule type" value="Genomic_DNA"/>
</dbReference>
<comment type="caution">
    <text evidence="1">The sequence shown here is derived from an EMBL/GenBank/DDBJ whole genome shotgun (WGS) entry which is preliminary data.</text>
</comment>
<sequence length="143" mass="16955">MQTEEIQFNSEQVASSIEAYLKGLEYASDEWLVVPYLKYRSLRIHPVKEFWIRIKRLAQFSDEGSLNLLVVRRTCTFPLRKAFLDQIELMTYAWNVCLWLQEAAATTMYQEPRVVLACRFSPFREIEVQVRLPVFVHETKSIF</sequence>
<gene>
    <name evidence="1" type="ORF">IW967_02945</name>
</gene>
<dbReference type="RefSeq" id="WP_195867075.1">
    <property type="nucleotide sequence ID" value="NZ_JADPKZ010000028.1"/>
</dbReference>